<dbReference type="PANTHER" id="PTHR30154">
    <property type="entry name" value="LEUCINE-RESPONSIVE REGULATORY PROTEIN"/>
    <property type="match status" value="1"/>
</dbReference>
<dbReference type="InterPro" id="IPR000485">
    <property type="entry name" value="AsnC-type_HTH_dom"/>
</dbReference>
<comment type="caution">
    <text evidence="5">The sequence shown here is derived from an EMBL/GenBank/DDBJ whole genome shotgun (WGS) entry which is preliminary data.</text>
</comment>
<dbReference type="InterPro" id="IPR019888">
    <property type="entry name" value="Tscrpt_reg_AsnC-like"/>
</dbReference>
<evidence type="ECO:0000313" key="6">
    <source>
        <dbReference type="Proteomes" id="UP001596408"/>
    </source>
</evidence>
<feature type="domain" description="HTH asnC-type" evidence="4">
    <location>
        <begin position="6"/>
        <end position="67"/>
    </location>
</feature>
<dbReference type="CDD" id="cd00090">
    <property type="entry name" value="HTH_ARSR"/>
    <property type="match status" value="1"/>
</dbReference>
<dbReference type="SUPFAM" id="SSF46785">
    <property type="entry name" value="Winged helix' DNA-binding domain"/>
    <property type="match status" value="1"/>
</dbReference>
<keyword evidence="6" id="KW-1185">Reference proteome</keyword>
<dbReference type="InterPro" id="IPR036390">
    <property type="entry name" value="WH_DNA-bd_sf"/>
</dbReference>
<keyword evidence="3" id="KW-0804">Transcription</keyword>
<reference evidence="5 6" key="1">
    <citation type="journal article" date="2019" name="Int. J. Syst. Evol. Microbiol.">
        <title>The Global Catalogue of Microorganisms (GCM) 10K type strain sequencing project: providing services to taxonomists for standard genome sequencing and annotation.</title>
        <authorList>
            <consortium name="The Broad Institute Genomics Platform"/>
            <consortium name="The Broad Institute Genome Sequencing Center for Infectious Disease"/>
            <person name="Wu L."/>
            <person name="Ma J."/>
        </authorList>
    </citation>
    <scope>NUCLEOTIDE SEQUENCE [LARGE SCALE GENOMIC DNA]</scope>
    <source>
        <strain evidence="5 6">YIM 94188</strain>
    </source>
</reference>
<evidence type="ECO:0000313" key="5">
    <source>
        <dbReference type="EMBL" id="MFC6824060.1"/>
    </source>
</evidence>
<dbReference type="GO" id="GO:0003677">
    <property type="term" value="F:DNA binding"/>
    <property type="evidence" value="ECO:0007669"/>
    <property type="project" value="UniProtKB-KW"/>
</dbReference>
<dbReference type="RefSeq" id="WP_379692658.1">
    <property type="nucleotide sequence ID" value="NZ_JBHSXH010000009.1"/>
</dbReference>
<dbReference type="EMBL" id="JBHSXH010000009">
    <property type="protein sequence ID" value="MFC6824060.1"/>
    <property type="molecule type" value="Genomic_DNA"/>
</dbReference>
<dbReference type="PROSITE" id="PS50956">
    <property type="entry name" value="HTH_ASNC_2"/>
    <property type="match status" value="1"/>
</dbReference>
<dbReference type="SMART" id="SM00344">
    <property type="entry name" value="HTH_ASNC"/>
    <property type="match status" value="1"/>
</dbReference>
<evidence type="ECO:0000256" key="2">
    <source>
        <dbReference type="ARBA" id="ARBA00023125"/>
    </source>
</evidence>
<dbReference type="Gene3D" id="1.10.10.10">
    <property type="entry name" value="Winged helix-like DNA-binding domain superfamily/Winged helix DNA-binding domain"/>
    <property type="match status" value="1"/>
</dbReference>
<protein>
    <submittedName>
        <fullName evidence="5">Lrp/AsnC family transcriptional regulator</fullName>
    </submittedName>
</protein>
<accession>A0ABD5TU07</accession>
<evidence type="ECO:0000256" key="1">
    <source>
        <dbReference type="ARBA" id="ARBA00023015"/>
    </source>
</evidence>
<keyword evidence="2" id="KW-0238">DNA-binding</keyword>
<keyword evidence="1" id="KW-0805">Transcription regulation</keyword>
<dbReference type="InterPro" id="IPR036388">
    <property type="entry name" value="WH-like_DNA-bd_sf"/>
</dbReference>
<name>A0ABD5TU07_9EURY</name>
<dbReference type="InterPro" id="IPR011991">
    <property type="entry name" value="ArsR-like_HTH"/>
</dbReference>
<dbReference type="Proteomes" id="UP001596408">
    <property type="component" value="Unassembled WGS sequence"/>
</dbReference>
<organism evidence="5 6">
    <name type="scientific">Halopelagius fulvigenes</name>
    <dbReference type="NCBI Taxonomy" id="1198324"/>
    <lineage>
        <taxon>Archaea</taxon>
        <taxon>Methanobacteriati</taxon>
        <taxon>Methanobacteriota</taxon>
        <taxon>Stenosarchaea group</taxon>
        <taxon>Halobacteria</taxon>
        <taxon>Halobacteriales</taxon>
        <taxon>Haloferacaceae</taxon>
    </lineage>
</organism>
<evidence type="ECO:0000259" key="4">
    <source>
        <dbReference type="PROSITE" id="PS50956"/>
    </source>
</evidence>
<dbReference type="PANTHER" id="PTHR30154:SF34">
    <property type="entry name" value="TRANSCRIPTIONAL REGULATOR AZLB"/>
    <property type="match status" value="1"/>
</dbReference>
<dbReference type="AlphaFoldDB" id="A0ABD5TU07"/>
<gene>
    <name evidence="5" type="ORF">ACFQEV_03495</name>
</gene>
<evidence type="ECO:0000256" key="3">
    <source>
        <dbReference type="ARBA" id="ARBA00023163"/>
    </source>
</evidence>
<dbReference type="PRINTS" id="PR00033">
    <property type="entry name" value="HTHASNC"/>
</dbReference>
<dbReference type="Pfam" id="PF13404">
    <property type="entry name" value="HTH_AsnC-type"/>
    <property type="match status" value="1"/>
</dbReference>
<proteinExistence type="predicted"/>
<sequence length="158" mass="17762">MDPSPLDVVDQAILFHLQRDGRRAITDIADAVDVSDNTVRNRIRKMEEEGIIEDYQANVNYDNAGIQHLFMFVCTARVAERARLAADVRKYPGVVEVISLMTGNENVYVIAAARAKDDVTNLAYDIEDLGLRIEREHLISDHHRQAFSGFSSELASDD</sequence>